<evidence type="ECO:0000313" key="1">
    <source>
        <dbReference type="EMBL" id="BAU32608.1"/>
    </source>
</evidence>
<accession>A0A0U5B9W7</accession>
<name>A0A0U5B9W7_9MICO</name>
<reference evidence="2" key="1">
    <citation type="submission" date="2015-12" db="EMBL/GenBank/DDBJ databases">
        <authorList>
            <person name="Shamseldin A."/>
            <person name="Moawad H."/>
            <person name="Abd El-Rahim W.M."/>
            <person name="Sadowsky M.J."/>
        </authorList>
    </citation>
    <scope>NUCLEOTIDE SEQUENCE [LARGE SCALE GENOMIC DNA]</scope>
    <source>
        <strain evidence="2">JAM AC0309</strain>
    </source>
</reference>
<protein>
    <submittedName>
        <fullName evidence="1">Ggh-affnity carbon uptake protein Hat/HatR</fullName>
    </submittedName>
</protein>
<gene>
    <name evidence="1" type="ORF">MalAC0309_1760</name>
</gene>
<sequence>MRAACELLECGETTAMSGSQRSRLRARLRELSVDALAHQVLGARVSLWRATAASPPSIGDGDGSLTATGSSVHVAVTASADDLARQWRLINDATGQTVLVELDTTATAVVTDIALYAYGDERSSSAARERLLRRQKTLM</sequence>
<dbReference type="Proteomes" id="UP000218965">
    <property type="component" value="Chromosome"/>
</dbReference>
<proteinExistence type="predicted"/>
<organism evidence="1 2">
    <name type="scientific">Microcella alkaliphila</name>
    <dbReference type="NCBI Taxonomy" id="279828"/>
    <lineage>
        <taxon>Bacteria</taxon>
        <taxon>Bacillati</taxon>
        <taxon>Actinomycetota</taxon>
        <taxon>Actinomycetes</taxon>
        <taxon>Micrococcales</taxon>
        <taxon>Microbacteriaceae</taxon>
        <taxon>Microcella</taxon>
    </lineage>
</organism>
<evidence type="ECO:0000313" key="2">
    <source>
        <dbReference type="Proteomes" id="UP000218965"/>
    </source>
</evidence>
<dbReference type="KEGG" id="malk:MalAC0309_1760"/>
<dbReference type="AlphaFoldDB" id="A0A0U5B9W7"/>
<reference evidence="1 2" key="2">
    <citation type="submission" date="2016-01" db="EMBL/GenBank/DDBJ databases">
        <title>Microcella alkaliphila JAM AC0309 whole genome shotgun sequence.</title>
        <authorList>
            <person name="Kurata A."/>
            <person name="Hirose Y."/>
            <person name="Kishimoto N."/>
            <person name="Kobayashi T."/>
        </authorList>
    </citation>
    <scope>NUCLEOTIDE SEQUENCE [LARGE SCALE GENOMIC DNA]</scope>
    <source>
        <strain evidence="1 2">JAM AC0309</strain>
    </source>
</reference>
<dbReference type="EMBL" id="AP017315">
    <property type="protein sequence ID" value="BAU32608.1"/>
    <property type="molecule type" value="Genomic_DNA"/>
</dbReference>